<organism evidence="1 2">
    <name type="scientific">Paenibacillus contaminans</name>
    <dbReference type="NCBI Taxonomy" id="450362"/>
    <lineage>
        <taxon>Bacteria</taxon>
        <taxon>Bacillati</taxon>
        <taxon>Bacillota</taxon>
        <taxon>Bacilli</taxon>
        <taxon>Bacillales</taxon>
        <taxon>Paenibacillaceae</taxon>
        <taxon>Paenibacillus</taxon>
    </lineage>
</organism>
<protein>
    <submittedName>
        <fullName evidence="1">Cold-shock protein</fullName>
    </submittedName>
</protein>
<keyword evidence="2" id="KW-1185">Reference proteome</keyword>
<dbReference type="AlphaFoldDB" id="A0A329MJS3"/>
<dbReference type="OrthoDB" id="1955171at2"/>
<gene>
    <name evidence="1" type="ORF">DQG23_16645</name>
</gene>
<proteinExistence type="predicted"/>
<name>A0A329MJS3_9BACL</name>
<reference evidence="1 2" key="1">
    <citation type="journal article" date="2009" name="Int. J. Syst. Evol. Microbiol.">
        <title>Paenibacillus contaminans sp. nov., isolated from a contaminated laboratory plate.</title>
        <authorList>
            <person name="Chou J.H."/>
            <person name="Lee J.H."/>
            <person name="Lin M.C."/>
            <person name="Chang P.S."/>
            <person name="Arun A.B."/>
            <person name="Young C.C."/>
            <person name="Chen W.M."/>
        </authorList>
    </citation>
    <scope>NUCLEOTIDE SEQUENCE [LARGE SCALE GENOMIC DNA]</scope>
    <source>
        <strain evidence="1 2">CKOBP-6</strain>
    </source>
</reference>
<evidence type="ECO:0000313" key="1">
    <source>
        <dbReference type="EMBL" id="RAV20099.1"/>
    </source>
</evidence>
<comment type="caution">
    <text evidence="1">The sequence shown here is derived from an EMBL/GenBank/DDBJ whole genome shotgun (WGS) entry which is preliminary data.</text>
</comment>
<sequence>MYFSKKAFEPIQEQETSVWMCTTDRCSGWMREDFAFEKSPSCPFCHADMVKDTKMLPPLSNYTQKK</sequence>
<accession>A0A329MJS3</accession>
<dbReference type="Proteomes" id="UP000250369">
    <property type="component" value="Unassembled WGS sequence"/>
</dbReference>
<dbReference type="InterPro" id="IPR025916">
    <property type="entry name" value="YdjO"/>
</dbReference>
<dbReference type="RefSeq" id="WP_113031996.1">
    <property type="nucleotide sequence ID" value="NZ_QMFB01000009.1"/>
</dbReference>
<evidence type="ECO:0000313" key="2">
    <source>
        <dbReference type="Proteomes" id="UP000250369"/>
    </source>
</evidence>
<dbReference type="EMBL" id="QMFB01000009">
    <property type="protein sequence ID" value="RAV20099.1"/>
    <property type="molecule type" value="Genomic_DNA"/>
</dbReference>
<dbReference type="Pfam" id="PF14169">
    <property type="entry name" value="YdjO"/>
    <property type="match status" value="1"/>
</dbReference>